<evidence type="ECO:0000313" key="1">
    <source>
        <dbReference type="EMBL" id="MEZ8719487.1"/>
    </source>
</evidence>
<keyword evidence="2" id="KW-1185">Reference proteome</keyword>
<dbReference type="Proteomes" id="UP001570071">
    <property type="component" value="Unassembled WGS sequence"/>
</dbReference>
<protein>
    <submittedName>
        <fullName evidence="1">Uncharacterized protein</fullName>
    </submittedName>
</protein>
<dbReference type="EMBL" id="JBFSSG010000001">
    <property type="protein sequence ID" value="MEZ8719487.1"/>
    <property type="molecule type" value="Genomic_DNA"/>
</dbReference>
<sequence length="95" mass="10422">MKYQLKADLSIFLVTTIFDQKVLVAGGGMGLTDTVHRYSIAASKSEAEDNVREHFEEQEINVSIVSGSVSTRATVNTMIFPEQVIGWNEGVETNA</sequence>
<reference evidence="1 2" key="1">
    <citation type="journal article" date="2024" name="ISME J.">
        <title>Tailless and filamentous prophages are predominant in marine Vibrio.</title>
        <authorList>
            <person name="Steensen K."/>
            <person name="Seneca J."/>
            <person name="Bartlau N."/>
            <person name="Yu X.A."/>
            <person name="Hussain F.A."/>
            <person name="Polz M.F."/>
        </authorList>
    </citation>
    <scope>NUCLEOTIDE SEQUENCE [LARGE SCALE GENOMIC DNA]</scope>
    <source>
        <strain evidence="1 2">10N.239.312.F12</strain>
    </source>
</reference>
<gene>
    <name evidence="1" type="ORF">AB6D66_00315</name>
</gene>
<proteinExistence type="predicted"/>
<evidence type="ECO:0000313" key="2">
    <source>
        <dbReference type="Proteomes" id="UP001570071"/>
    </source>
</evidence>
<accession>A0ABV4MQT5</accession>
<dbReference type="RefSeq" id="WP_269337236.1">
    <property type="nucleotide sequence ID" value="NZ_JBFSSG010000001.1"/>
</dbReference>
<comment type="caution">
    <text evidence="1">The sequence shown here is derived from an EMBL/GenBank/DDBJ whole genome shotgun (WGS) entry which is preliminary data.</text>
</comment>
<name>A0ABV4MQT5_9VIBR</name>
<organism evidence="1 2">
    <name type="scientific">Vibrio pomeroyi</name>
    <dbReference type="NCBI Taxonomy" id="198832"/>
    <lineage>
        <taxon>Bacteria</taxon>
        <taxon>Pseudomonadati</taxon>
        <taxon>Pseudomonadota</taxon>
        <taxon>Gammaproteobacteria</taxon>
        <taxon>Vibrionales</taxon>
        <taxon>Vibrionaceae</taxon>
        <taxon>Vibrio</taxon>
    </lineage>
</organism>